<reference evidence="2" key="1">
    <citation type="submission" date="2022-01" db="EMBL/GenBank/DDBJ databases">
        <authorList>
            <person name="King R."/>
        </authorList>
    </citation>
    <scope>NUCLEOTIDE SEQUENCE</scope>
</reference>
<organism evidence="2 3">
    <name type="scientific">Chironomus riparius</name>
    <dbReference type="NCBI Taxonomy" id="315576"/>
    <lineage>
        <taxon>Eukaryota</taxon>
        <taxon>Metazoa</taxon>
        <taxon>Ecdysozoa</taxon>
        <taxon>Arthropoda</taxon>
        <taxon>Hexapoda</taxon>
        <taxon>Insecta</taxon>
        <taxon>Pterygota</taxon>
        <taxon>Neoptera</taxon>
        <taxon>Endopterygota</taxon>
        <taxon>Diptera</taxon>
        <taxon>Nematocera</taxon>
        <taxon>Chironomoidea</taxon>
        <taxon>Chironomidae</taxon>
        <taxon>Chironominae</taxon>
        <taxon>Chironomus</taxon>
    </lineage>
</organism>
<evidence type="ECO:0000313" key="3">
    <source>
        <dbReference type="Proteomes" id="UP001153620"/>
    </source>
</evidence>
<keyword evidence="3" id="KW-1185">Reference proteome</keyword>
<dbReference type="OrthoDB" id="6119141at2759"/>
<accession>A0A9N9S322</accession>
<sequence length="259" mass="29823">MEDSGFDSGDRVANFMQNYNTHVNNNSNLECESSSSNEDILNINRMPKDNIDDVAFKNPSLINSNTNVITTSSSQVLIDHQKTHHHLNEHNKKLSNINTCKSLHRKLEEKVNRAKKNFLHNEKFNQLENDIEVKKSLPNLISIERLPFPRNNSESQKPLVEYKSDNSDDDEITTFFPIHKKPKKSRSRKQQKNKDVDTFSIQEMTIIESDSDGNYGDKSSDDDDCDSQLNLELPSRTNESILLKLRQMFCCTQSAQNLF</sequence>
<feature type="region of interest" description="Disordered" evidence="1">
    <location>
        <begin position="148"/>
        <end position="167"/>
    </location>
</feature>
<dbReference type="AlphaFoldDB" id="A0A9N9S322"/>
<name>A0A9N9S322_9DIPT</name>
<feature type="compositionally biased region" description="Basic residues" evidence="1">
    <location>
        <begin position="179"/>
        <end position="191"/>
    </location>
</feature>
<reference evidence="2" key="2">
    <citation type="submission" date="2022-10" db="EMBL/GenBank/DDBJ databases">
        <authorList>
            <consortium name="ENA_rothamsted_submissions"/>
            <consortium name="culmorum"/>
            <person name="King R."/>
        </authorList>
    </citation>
    <scope>NUCLEOTIDE SEQUENCE</scope>
</reference>
<evidence type="ECO:0000313" key="2">
    <source>
        <dbReference type="EMBL" id="CAG9807960.1"/>
    </source>
</evidence>
<dbReference type="EMBL" id="OU895879">
    <property type="protein sequence ID" value="CAG9807960.1"/>
    <property type="molecule type" value="Genomic_DNA"/>
</dbReference>
<feature type="region of interest" description="Disordered" evidence="1">
    <location>
        <begin position="179"/>
        <end position="198"/>
    </location>
</feature>
<protein>
    <submittedName>
        <fullName evidence="2">Uncharacterized protein</fullName>
    </submittedName>
</protein>
<evidence type="ECO:0000256" key="1">
    <source>
        <dbReference type="SAM" id="MobiDB-lite"/>
    </source>
</evidence>
<gene>
    <name evidence="2" type="ORF">CHIRRI_LOCUS10806</name>
</gene>
<dbReference type="Proteomes" id="UP001153620">
    <property type="component" value="Chromosome 3"/>
</dbReference>
<proteinExistence type="predicted"/>